<accession>A0A0W0FEU6</accession>
<proteinExistence type="predicted"/>
<sequence length="23" mass="2606">MSLISGHQDVKQNGTYDISRLRS</sequence>
<dbReference type="AlphaFoldDB" id="A0A0W0FEU6"/>
<gene>
    <name evidence="1" type="ORF">WG66_12563</name>
</gene>
<evidence type="ECO:0000313" key="2">
    <source>
        <dbReference type="Proteomes" id="UP000054988"/>
    </source>
</evidence>
<dbReference type="EMBL" id="LATX01002027">
    <property type="protein sequence ID" value="KTB34860.1"/>
    <property type="molecule type" value="Genomic_DNA"/>
</dbReference>
<protein>
    <submittedName>
        <fullName evidence="1">Uncharacterized protein</fullName>
    </submittedName>
</protein>
<comment type="caution">
    <text evidence="1">The sequence shown here is derived from an EMBL/GenBank/DDBJ whole genome shotgun (WGS) entry which is preliminary data.</text>
</comment>
<reference evidence="1 2" key="1">
    <citation type="submission" date="2015-12" db="EMBL/GenBank/DDBJ databases">
        <title>Draft genome sequence of Moniliophthora roreri, the causal agent of frosty pod rot of cacao.</title>
        <authorList>
            <person name="Aime M.C."/>
            <person name="Diaz-Valderrama J.R."/>
            <person name="Kijpornyongpan T."/>
            <person name="Phillips-Mora W."/>
        </authorList>
    </citation>
    <scope>NUCLEOTIDE SEQUENCE [LARGE SCALE GENOMIC DNA]</scope>
    <source>
        <strain evidence="1 2">MCA 2952</strain>
    </source>
</reference>
<dbReference type="Proteomes" id="UP000054988">
    <property type="component" value="Unassembled WGS sequence"/>
</dbReference>
<organism evidence="1 2">
    <name type="scientific">Moniliophthora roreri</name>
    <name type="common">Frosty pod rot fungus</name>
    <name type="synonym">Monilia roreri</name>
    <dbReference type="NCBI Taxonomy" id="221103"/>
    <lineage>
        <taxon>Eukaryota</taxon>
        <taxon>Fungi</taxon>
        <taxon>Dikarya</taxon>
        <taxon>Basidiomycota</taxon>
        <taxon>Agaricomycotina</taxon>
        <taxon>Agaricomycetes</taxon>
        <taxon>Agaricomycetidae</taxon>
        <taxon>Agaricales</taxon>
        <taxon>Marasmiineae</taxon>
        <taxon>Marasmiaceae</taxon>
        <taxon>Moniliophthora</taxon>
    </lineage>
</organism>
<name>A0A0W0FEU6_MONRR</name>
<evidence type="ECO:0000313" key="1">
    <source>
        <dbReference type="EMBL" id="KTB34860.1"/>
    </source>
</evidence>